<feature type="domain" description="PiggyBac transposable element-derived protein" evidence="2">
    <location>
        <begin position="1"/>
        <end position="303"/>
    </location>
</feature>
<evidence type="ECO:0000256" key="1">
    <source>
        <dbReference type="SAM" id="MobiDB-lite"/>
    </source>
</evidence>
<organism evidence="3 4">
    <name type="scientific">Stegodyphus mimosarum</name>
    <name type="common">African social velvet spider</name>
    <dbReference type="NCBI Taxonomy" id="407821"/>
    <lineage>
        <taxon>Eukaryota</taxon>
        <taxon>Metazoa</taxon>
        <taxon>Ecdysozoa</taxon>
        <taxon>Arthropoda</taxon>
        <taxon>Chelicerata</taxon>
        <taxon>Arachnida</taxon>
        <taxon>Araneae</taxon>
        <taxon>Araneomorphae</taxon>
        <taxon>Entelegynae</taxon>
        <taxon>Eresoidea</taxon>
        <taxon>Eresidae</taxon>
        <taxon>Stegodyphus</taxon>
    </lineage>
</organism>
<dbReference type="OrthoDB" id="118105at2759"/>
<reference evidence="3 4" key="1">
    <citation type="submission" date="2013-11" db="EMBL/GenBank/DDBJ databases">
        <title>Genome sequencing of Stegodyphus mimosarum.</title>
        <authorList>
            <person name="Bechsgaard J."/>
        </authorList>
    </citation>
    <scope>NUCLEOTIDE SEQUENCE [LARGE SCALE GENOMIC DNA]</scope>
</reference>
<sequence>MLVMSYNQVPNFSDYWSSNSSLGNEAIKNAISRNRCLLLFAKMYFNDPEKDANAPKTYYMDEVVACFKKTFMQAREDSPFQSIDESMAKFKGRSSLKQYLPLKPIKRGIKVWERCDAATGYTYDFNIYSGKDMDNTDHEGTILGERVVLKLSSTIRNPDVTLTFDRFFTSVNLLDNISFPSVGTCISRRKDMPKFSDEKLQKGDSEFLQNRRGTLAARWQDSKEVLILSNCHGPDVIQVKRKQKDGEKVMTNCPTAIADYNRFMGGVDLSDQKICLYDFDRRSTKWWKKVFYKLLMTAVVNAHILFQETKHRKIPLLQYIVPLAELMIAHGKENAIVKRKKSGRPSNATKLMLNVGDHLPLEGPTRRRCARCAKQNKETRTKTVCAMSRSRKQDLKVLGDKLGLTVRPEFKIAQVHKLITESPGYDEEFTRELQLEKKKKERMRKRRKGKKGRT</sequence>
<name>A0A087U040_STEMI</name>
<dbReference type="EMBL" id="KK117537">
    <property type="protein sequence ID" value="KFM70729.1"/>
    <property type="molecule type" value="Genomic_DNA"/>
</dbReference>
<dbReference type="PANTHER" id="PTHR46599:SF3">
    <property type="entry name" value="PIGGYBAC TRANSPOSABLE ELEMENT-DERIVED PROTEIN 4"/>
    <property type="match status" value="1"/>
</dbReference>
<dbReference type="STRING" id="407821.A0A087U040"/>
<dbReference type="PANTHER" id="PTHR46599">
    <property type="entry name" value="PIGGYBAC TRANSPOSABLE ELEMENT-DERIVED PROTEIN 4"/>
    <property type="match status" value="1"/>
</dbReference>
<dbReference type="Pfam" id="PF13843">
    <property type="entry name" value="DDE_Tnp_1_7"/>
    <property type="match status" value="1"/>
</dbReference>
<feature type="region of interest" description="Disordered" evidence="1">
    <location>
        <begin position="427"/>
        <end position="454"/>
    </location>
</feature>
<feature type="compositionally biased region" description="Basic and acidic residues" evidence="1">
    <location>
        <begin position="428"/>
        <end position="438"/>
    </location>
</feature>
<feature type="non-terminal residue" evidence="3">
    <location>
        <position position="454"/>
    </location>
</feature>
<gene>
    <name evidence="3" type="ORF">X975_20288</name>
</gene>
<keyword evidence="4" id="KW-1185">Reference proteome</keyword>
<evidence type="ECO:0000313" key="4">
    <source>
        <dbReference type="Proteomes" id="UP000054359"/>
    </source>
</evidence>
<accession>A0A087U040</accession>
<proteinExistence type="predicted"/>
<dbReference type="Proteomes" id="UP000054359">
    <property type="component" value="Unassembled WGS sequence"/>
</dbReference>
<dbReference type="AlphaFoldDB" id="A0A087U040"/>
<evidence type="ECO:0000259" key="2">
    <source>
        <dbReference type="Pfam" id="PF13843"/>
    </source>
</evidence>
<feature type="compositionally biased region" description="Basic residues" evidence="1">
    <location>
        <begin position="439"/>
        <end position="454"/>
    </location>
</feature>
<protein>
    <submittedName>
        <fullName evidence="3">PiggyBac transposable element-derived protein 4</fullName>
    </submittedName>
</protein>
<evidence type="ECO:0000313" key="3">
    <source>
        <dbReference type="EMBL" id="KFM70729.1"/>
    </source>
</evidence>
<dbReference type="InterPro" id="IPR029526">
    <property type="entry name" value="PGBD"/>
</dbReference>